<dbReference type="RefSeq" id="WP_066669731.1">
    <property type="nucleotide sequence ID" value="NZ_LYVF01000177.1"/>
</dbReference>
<dbReference type="PANTHER" id="PTHR36700:SF1">
    <property type="entry name" value="CRISPR SYSTEM CMR SUBUNIT CMR4"/>
    <property type="match status" value="1"/>
</dbReference>
<dbReference type="AlphaFoldDB" id="A0A1B7LCM5"/>
<accession>A0A1B7LCM5</accession>
<evidence type="ECO:0000313" key="4">
    <source>
        <dbReference type="Proteomes" id="UP000078532"/>
    </source>
</evidence>
<reference evidence="3 4" key="1">
    <citation type="submission" date="2016-04" db="EMBL/GenBank/DDBJ databases">
        <authorList>
            <person name="Evans L.H."/>
            <person name="Alamgir A."/>
            <person name="Owens N."/>
            <person name="Weber N.D."/>
            <person name="Virtaneva K."/>
            <person name="Barbian K."/>
            <person name="Babar A."/>
            <person name="Rosenke K."/>
        </authorList>
    </citation>
    <scope>NUCLEOTIDE SEQUENCE [LARGE SCALE GENOMIC DNA]</scope>
    <source>
        <strain evidence="3 4">LMa1</strain>
    </source>
</reference>
<dbReference type="EMBL" id="LYVF01000177">
    <property type="protein sequence ID" value="OAT80420.1"/>
    <property type="molecule type" value="Genomic_DNA"/>
</dbReference>
<organism evidence="3 4">
    <name type="scientific">Desulfotomaculum copahuensis</name>
    <dbReference type="NCBI Taxonomy" id="1838280"/>
    <lineage>
        <taxon>Bacteria</taxon>
        <taxon>Bacillati</taxon>
        <taxon>Bacillota</taxon>
        <taxon>Clostridia</taxon>
        <taxon>Eubacteriales</taxon>
        <taxon>Desulfotomaculaceae</taxon>
        <taxon>Desulfotomaculum</taxon>
    </lineage>
</organism>
<evidence type="ECO:0000259" key="2">
    <source>
        <dbReference type="Pfam" id="PF03787"/>
    </source>
</evidence>
<dbReference type="Proteomes" id="UP000078532">
    <property type="component" value="Unassembled WGS sequence"/>
</dbReference>
<evidence type="ECO:0000256" key="1">
    <source>
        <dbReference type="ARBA" id="ARBA00023118"/>
    </source>
</evidence>
<keyword evidence="4" id="KW-1185">Reference proteome</keyword>
<feature type="domain" description="CRISPR type III-associated protein" evidence="2">
    <location>
        <begin position="11"/>
        <end position="269"/>
    </location>
</feature>
<gene>
    <name evidence="3" type="ORF">A6M21_00660</name>
</gene>
<dbReference type="PANTHER" id="PTHR36700">
    <property type="entry name" value="CRISPR SYSTEM CMR SUBUNIT CMR4"/>
    <property type="match status" value="1"/>
</dbReference>
<dbReference type="Pfam" id="PF03787">
    <property type="entry name" value="RAMPs"/>
    <property type="match status" value="1"/>
</dbReference>
<comment type="caution">
    <text evidence="3">The sequence shown here is derived from an EMBL/GenBank/DDBJ whole genome shotgun (WGS) entry which is preliminary data.</text>
</comment>
<protein>
    <submittedName>
        <fullName evidence="3">Type III-B CRISPR module RAMP protein Cmr4</fullName>
    </submittedName>
</protein>
<dbReference type="InterPro" id="IPR005537">
    <property type="entry name" value="RAMP_III_fam"/>
</dbReference>
<proteinExistence type="predicted"/>
<sequence length="281" mass="31030">MKSVIMGLLAETALHPGTEQSAGVIDLPVAREAVNGYPVLVGSSLKGALRDLAEQNWGEKNSRVESIFGKQDNAGAVAVTDARLLLLPARSLTGHYKWVTCPYLLERYQRDRELVGMPYDFNIPEVKKEQAMIHADGKSDQQDAFFLEELVFNVKRQDLSSLINSVSGLISHQSVQNRLAGQLAVISDDDFAYFAQYGLQVNARNVLDNKSKTSKNLWYEETIPPDSLFYALLIPRPGADDVLTELQKLFTARPYLQVGGNETVGQGWCAVTWLAGKDGGR</sequence>
<dbReference type="OrthoDB" id="9789361at2"/>
<dbReference type="STRING" id="1838280.A6M21_00660"/>
<dbReference type="GO" id="GO:0051607">
    <property type="term" value="P:defense response to virus"/>
    <property type="evidence" value="ECO:0007669"/>
    <property type="project" value="UniProtKB-KW"/>
</dbReference>
<dbReference type="NCBIfam" id="TIGR02580">
    <property type="entry name" value="cas_RAMP_Cmr4"/>
    <property type="match status" value="1"/>
</dbReference>
<evidence type="ECO:0000313" key="3">
    <source>
        <dbReference type="EMBL" id="OAT80420.1"/>
    </source>
</evidence>
<name>A0A1B7LCM5_9FIRM</name>
<keyword evidence="1" id="KW-0051">Antiviral defense</keyword>
<dbReference type="InterPro" id="IPR013410">
    <property type="entry name" value="CRISPR-assoc_RAMP_Cmr4"/>
</dbReference>